<dbReference type="SUPFAM" id="SSF52283">
    <property type="entry name" value="Formate/glycerate dehydrogenase catalytic domain-like"/>
    <property type="match status" value="1"/>
</dbReference>
<dbReference type="Gene3D" id="3.40.50.720">
    <property type="entry name" value="NAD(P)-binding Rossmann-like Domain"/>
    <property type="match status" value="2"/>
</dbReference>
<dbReference type="FunFam" id="3.40.50.720:FF:000213">
    <property type="entry name" value="Putative 2-hydroxyacid dehydrogenase"/>
    <property type="match status" value="1"/>
</dbReference>
<proteinExistence type="inferred from homology"/>
<dbReference type="AlphaFoldDB" id="A0A1Y5TQK4"/>
<evidence type="ECO:0000256" key="2">
    <source>
        <dbReference type="ARBA" id="ARBA00023002"/>
    </source>
</evidence>
<evidence type="ECO:0000259" key="5">
    <source>
        <dbReference type="Pfam" id="PF00389"/>
    </source>
</evidence>
<protein>
    <submittedName>
        <fullName evidence="7">Glyoxylate/hydroxypyruvate reductase B</fullName>
        <ecNumber evidence="7">1.1.1.79</ecNumber>
    </submittedName>
</protein>
<dbReference type="PANTHER" id="PTHR10996">
    <property type="entry name" value="2-HYDROXYACID DEHYDROGENASE-RELATED"/>
    <property type="match status" value="1"/>
</dbReference>
<dbReference type="CDD" id="cd12156">
    <property type="entry name" value="HPPR"/>
    <property type="match status" value="1"/>
</dbReference>
<feature type="domain" description="D-isomer specific 2-hydroxyacid dehydrogenase NAD-binding" evidence="6">
    <location>
        <begin position="109"/>
        <end position="281"/>
    </location>
</feature>
<dbReference type="EMBL" id="FWFS01000013">
    <property type="protein sequence ID" value="SLN67773.1"/>
    <property type="molecule type" value="Genomic_DNA"/>
</dbReference>
<comment type="similarity">
    <text evidence="4">Belongs to the D-isomer specific 2-hydroxyacid dehydrogenase family.</text>
</comment>
<evidence type="ECO:0000256" key="4">
    <source>
        <dbReference type="RuleBase" id="RU003719"/>
    </source>
</evidence>
<dbReference type="InterPro" id="IPR050223">
    <property type="entry name" value="D-isomer_2-hydroxyacid_DH"/>
</dbReference>
<reference evidence="7 8" key="1">
    <citation type="submission" date="2017-03" db="EMBL/GenBank/DDBJ databases">
        <authorList>
            <person name="Afonso C.L."/>
            <person name="Miller P.J."/>
            <person name="Scott M.A."/>
            <person name="Spackman E."/>
            <person name="Goraichik I."/>
            <person name="Dimitrov K.M."/>
            <person name="Suarez D.L."/>
            <person name="Swayne D.E."/>
        </authorList>
    </citation>
    <scope>NUCLEOTIDE SEQUENCE [LARGE SCALE GENOMIC DNA]</scope>
    <source>
        <strain evidence="7 8">CECT 8620</strain>
    </source>
</reference>
<dbReference type="InterPro" id="IPR036291">
    <property type="entry name" value="NAD(P)-bd_dom_sf"/>
</dbReference>
<keyword evidence="2 4" id="KW-0560">Oxidoreductase</keyword>
<evidence type="ECO:0000256" key="3">
    <source>
        <dbReference type="ARBA" id="ARBA00023027"/>
    </source>
</evidence>
<evidence type="ECO:0000313" key="7">
    <source>
        <dbReference type="EMBL" id="SLN67773.1"/>
    </source>
</evidence>
<accession>A0A1Y5TQK4</accession>
<dbReference type="Pfam" id="PF02826">
    <property type="entry name" value="2-Hacid_dh_C"/>
    <property type="match status" value="1"/>
</dbReference>
<name>A0A1Y5TQK4_9RHOB</name>
<keyword evidence="7" id="KW-0670">Pyruvate</keyword>
<evidence type="ECO:0000259" key="6">
    <source>
        <dbReference type="Pfam" id="PF02826"/>
    </source>
</evidence>
<dbReference type="Pfam" id="PF00389">
    <property type="entry name" value="2-Hacid_dh"/>
    <property type="match status" value="1"/>
</dbReference>
<dbReference type="EC" id="1.1.1.79" evidence="7"/>
<keyword evidence="3" id="KW-0520">NAD</keyword>
<dbReference type="PANTHER" id="PTHR10996:SF178">
    <property type="entry name" value="2-HYDROXYACID DEHYDROGENASE YGL185C-RELATED"/>
    <property type="match status" value="1"/>
</dbReference>
<keyword evidence="8" id="KW-1185">Reference proteome</keyword>
<evidence type="ECO:0000256" key="1">
    <source>
        <dbReference type="ARBA" id="ARBA00022857"/>
    </source>
</evidence>
<evidence type="ECO:0000313" key="8">
    <source>
        <dbReference type="Proteomes" id="UP000193862"/>
    </source>
</evidence>
<gene>
    <name evidence="7" type="primary">tkrA_2</name>
    <name evidence="7" type="ORF">AQS8620_03182</name>
</gene>
<dbReference type="GO" id="GO:0016618">
    <property type="term" value="F:hydroxypyruvate reductase [NAD(P)H] activity"/>
    <property type="evidence" value="ECO:0007669"/>
    <property type="project" value="TreeGrafter"/>
</dbReference>
<keyword evidence="1" id="KW-0521">NADP</keyword>
<dbReference type="InterPro" id="IPR006139">
    <property type="entry name" value="D-isomer_2_OHA_DH_cat_dom"/>
</dbReference>
<dbReference type="RefSeq" id="WP_200809644.1">
    <property type="nucleotide sequence ID" value="NZ_FWFS01000013.1"/>
</dbReference>
<dbReference type="SUPFAM" id="SSF51735">
    <property type="entry name" value="NAD(P)-binding Rossmann-fold domains"/>
    <property type="match status" value="1"/>
</dbReference>
<organism evidence="7 8">
    <name type="scientific">Aquimixticola soesokkakensis</name>
    <dbReference type="NCBI Taxonomy" id="1519096"/>
    <lineage>
        <taxon>Bacteria</taxon>
        <taxon>Pseudomonadati</taxon>
        <taxon>Pseudomonadota</taxon>
        <taxon>Alphaproteobacteria</taxon>
        <taxon>Rhodobacterales</taxon>
        <taxon>Paracoccaceae</taxon>
        <taxon>Aquimixticola</taxon>
    </lineage>
</organism>
<dbReference type="GO" id="GO:0005829">
    <property type="term" value="C:cytosol"/>
    <property type="evidence" value="ECO:0007669"/>
    <property type="project" value="TreeGrafter"/>
</dbReference>
<dbReference type="GO" id="GO:0030267">
    <property type="term" value="F:glyoxylate reductase (NADPH) activity"/>
    <property type="evidence" value="ECO:0007669"/>
    <property type="project" value="UniProtKB-EC"/>
</dbReference>
<sequence>MIKPDILVLHPILPDDMAALASKFTLHSFDARSALDGLGAAAKSSRAIVTNGHTPLERALIEELAQLELVACGSAGFDSLDTETLKARGIRLTNTSPALTDDVADTAILLMLAARRNLIRAHAYVQDGSWGTKGMFALQSSVKGKNVGIVGLGQIGAAIAARCAVMGANVGYFGRTQKAGVDYKFEPDLTALARWSDILILAVSGGAGTRGLVSKNVIQALGPNASLINVSRGTVVDEPALIAALQNGDLASAGLDVFENEPAPDEQLTALANVTLFPHHASGTFETRAAMSRLVRENLIAYFDDKPLVSQVF</sequence>
<dbReference type="InterPro" id="IPR006140">
    <property type="entry name" value="D-isomer_DH_NAD-bd"/>
</dbReference>
<feature type="domain" description="D-isomer specific 2-hydroxyacid dehydrogenase catalytic" evidence="5">
    <location>
        <begin position="6"/>
        <end position="312"/>
    </location>
</feature>
<dbReference type="GO" id="GO:0051287">
    <property type="term" value="F:NAD binding"/>
    <property type="evidence" value="ECO:0007669"/>
    <property type="project" value="InterPro"/>
</dbReference>
<dbReference type="Proteomes" id="UP000193862">
    <property type="component" value="Unassembled WGS sequence"/>
</dbReference>